<feature type="transmembrane region" description="Helical" evidence="3">
    <location>
        <begin position="198"/>
        <end position="217"/>
    </location>
</feature>
<evidence type="ECO:0000313" key="5">
    <source>
        <dbReference type="EMBL" id="CAI2378726.1"/>
    </source>
</evidence>
<feature type="transmembrane region" description="Helical" evidence="3">
    <location>
        <begin position="455"/>
        <end position="475"/>
    </location>
</feature>
<feature type="domain" description="CSC1/OSCA1-like cytosolic" evidence="4">
    <location>
        <begin position="237"/>
        <end position="442"/>
    </location>
</feature>
<evidence type="ECO:0000256" key="2">
    <source>
        <dbReference type="SAM" id="MobiDB-lite"/>
    </source>
</evidence>
<evidence type="ECO:0000313" key="6">
    <source>
        <dbReference type="Proteomes" id="UP001295684"/>
    </source>
</evidence>
<feature type="transmembrane region" description="Helical" evidence="3">
    <location>
        <begin position="138"/>
        <end position="157"/>
    </location>
</feature>
<dbReference type="GO" id="GO:0005886">
    <property type="term" value="C:plasma membrane"/>
    <property type="evidence" value="ECO:0007669"/>
    <property type="project" value="TreeGrafter"/>
</dbReference>
<dbReference type="InterPro" id="IPR027815">
    <property type="entry name" value="CSC1/OSCA1-like_cyt"/>
</dbReference>
<sequence>MEQEENKKGREEHCSQEDEESQQMPSSKGLNEKQTLHPDEENKSDTNDLDVIEELLDQIPPDFALAEKHRNANRVRNIRDEVNFVKDTSQIESEEDFCQCCQMPASDSAAPLFSICTNIFNLEDLGCGFPLYYEYKKYIFAMLMAIIFIFSITALIFNSNEHKAGEWVAESEPSSIITLSMGNYGATPTNYKKEELKIQAYLNFGAIIVILILENILRRRQNILVKNIDEKNITPPDFTIYVMNLPLDKSEEEVKEWFENYDPNLGINIVKINYCYDIKESVRLSRELDNWQKMKNYVLYYREQKCKELNISEEEAEKQGIDINPPRVDYDYCCIKETFPSFEEILSKNKQLEAEFETLRNNMDVNTDKDLYIGKAFITLEKQHQATKLIKIFKMHYVIKTIFFLYYRVFKCKQVKIEKRFWNNKRIIVEQAADPVDVYWENLSIKDYQRFIKSLITYSITAILLGLVFCLYFGLNIWKQDLEDNAKNSNNSKEIWIVRGVSFLTSIITIFVNSILKFVIRMLSSHEKHMTYTRYHLSVALKLTIATFVNVALLPIFTRLEKDKWFESGGLSTTIFYNIISVSFVAPILNLFNINYIIKRIKMWREKRKGINSKMTQRQANQLFVGPNMDISSAYSNTCLIFMVVCFYTPIMPILPIIAASGVFLQYWVEKYLLLRRYTIPEAAGSAMAKFYASVIPIGMLLYAIGNFVFLRELSEKENEHGQWSLWFMIAYVFLPVRLLLNLFTDYIEKDDTTTYEQRRTTFITDYDRSNPMTANEAKREFLIELKNQRMNKKDPEEIKQKETEEKEIEEELNSLEGKNKLHSILNYCKDFKGLENKRSKLDKITQKKGYIQQTRDDAGSKNLLKIKIRKMRAKKKGRKKFIKPKFFSRINKRIEQRANKVVPFGEEKKQSQYHENINSDDEGSMSMLMANRKEEVKQVN</sequence>
<evidence type="ECO:0000259" key="4">
    <source>
        <dbReference type="Pfam" id="PF14703"/>
    </source>
</evidence>
<dbReference type="Pfam" id="PF14703">
    <property type="entry name" value="PHM7_cyt"/>
    <property type="match status" value="1"/>
</dbReference>
<keyword evidence="3" id="KW-0472">Membrane</keyword>
<dbReference type="AlphaFoldDB" id="A0AAD2D3G8"/>
<feature type="compositionally biased region" description="Basic and acidic residues" evidence="2">
    <location>
        <begin position="1"/>
        <end position="16"/>
    </location>
</feature>
<name>A0AAD2D3G8_EUPCR</name>
<feature type="transmembrane region" description="Helical" evidence="3">
    <location>
        <begin position="689"/>
        <end position="712"/>
    </location>
</feature>
<feature type="transmembrane region" description="Helical" evidence="3">
    <location>
        <begin position="724"/>
        <end position="744"/>
    </location>
</feature>
<reference evidence="5" key="1">
    <citation type="submission" date="2023-07" db="EMBL/GenBank/DDBJ databases">
        <authorList>
            <consortium name="AG Swart"/>
            <person name="Singh M."/>
            <person name="Singh A."/>
            <person name="Seah K."/>
            <person name="Emmerich C."/>
        </authorList>
    </citation>
    <scope>NUCLEOTIDE SEQUENCE</scope>
    <source>
        <strain evidence="5">DP1</strain>
    </source>
</reference>
<comment type="caution">
    <text evidence="5">The sequence shown here is derived from an EMBL/GenBank/DDBJ whole genome shotgun (WGS) entry which is preliminary data.</text>
</comment>
<dbReference type="Proteomes" id="UP001295684">
    <property type="component" value="Unassembled WGS sequence"/>
</dbReference>
<feature type="coiled-coil region" evidence="1">
    <location>
        <begin position="342"/>
        <end position="369"/>
    </location>
</feature>
<evidence type="ECO:0000256" key="3">
    <source>
        <dbReference type="SAM" id="Phobius"/>
    </source>
</evidence>
<keyword evidence="3" id="KW-1133">Transmembrane helix</keyword>
<dbReference type="EMBL" id="CAMPGE010020485">
    <property type="protein sequence ID" value="CAI2378726.1"/>
    <property type="molecule type" value="Genomic_DNA"/>
</dbReference>
<dbReference type="GO" id="GO:0003676">
    <property type="term" value="F:nucleic acid binding"/>
    <property type="evidence" value="ECO:0007669"/>
    <property type="project" value="InterPro"/>
</dbReference>
<protein>
    <recommendedName>
        <fullName evidence="4">CSC1/OSCA1-like cytosolic domain-containing protein</fullName>
    </recommendedName>
</protein>
<keyword evidence="6" id="KW-1185">Reference proteome</keyword>
<dbReference type="SUPFAM" id="SSF54928">
    <property type="entry name" value="RNA-binding domain, RBD"/>
    <property type="match status" value="1"/>
</dbReference>
<feature type="transmembrane region" description="Helical" evidence="3">
    <location>
        <begin position="577"/>
        <end position="598"/>
    </location>
</feature>
<keyword evidence="1" id="KW-0175">Coiled coil</keyword>
<evidence type="ECO:0000256" key="1">
    <source>
        <dbReference type="SAM" id="Coils"/>
    </source>
</evidence>
<feature type="region of interest" description="Disordered" evidence="2">
    <location>
        <begin position="1"/>
        <end position="45"/>
    </location>
</feature>
<gene>
    <name evidence="5" type="ORF">ECRASSUSDP1_LOCUS20126</name>
</gene>
<dbReference type="PANTHER" id="PTHR13018">
    <property type="entry name" value="PROBABLE MEMBRANE PROTEIN DUF221-RELATED"/>
    <property type="match status" value="1"/>
</dbReference>
<feature type="transmembrane region" description="Helical" evidence="3">
    <location>
        <begin position="537"/>
        <end position="557"/>
    </location>
</feature>
<feature type="region of interest" description="Disordered" evidence="2">
    <location>
        <begin position="907"/>
        <end position="926"/>
    </location>
</feature>
<accession>A0AAD2D3G8</accession>
<dbReference type="InterPro" id="IPR035979">
    <property type="entry name" value="RBD_domain_sf"/>
</dbReference>
<feature type="compositionally biased region" description="Basic and acidic residues" evidence="2">
    <location>
        <begin position="30"/>
        <end position="45"/>
    </location>
</feature>
<proteinExistence type="predicted"/>
<feature type="transmembrane region" description="Helical" evidence="3">
    <location>
        <begin position="495"/>
        <end position="516"/>
    </location>
</feature>
<feature type="transmembrane region" description="Helical" evidence="3">
    <location>
        <begin position="639"/>
        <end position="669"/>
    </location>
</feature>
<dbReference type="InterPro" id="IPR045122">
    <property type="entry name" value="Csc1-like"/>
</dbReference>
<dbReference type="GO" id="GO:0005227">
    <property type="term" value="F:calcium-activated cation channel activity"/>
    <property type="evidence" value="ECO:0007669"/>
    <property type="project" value="InterPro"/>
</dbReference>
<organism evidence="5 6">
    <name type="scientific">Euplotes crassus</name>
    <dbReference type="NCBI Taxonomy" id="5936"/>
    <lineage>
        <taxon>Eukaryota</taxon>
        <taxon>Sar</taxon>
        <taxon>Alveolata</taxon>
        <taxon>Ciliophora</taxon>
        <taxon>Intramacronucleata</taxon>
        <taxon>Spirotrichea</taxon>
        <taxon>Hypotrichia</taxon>
        <taxon>Euplotida</taxon>
        <taxon>Euplotidae</taxon>
        <taxon>Moneuplotes</taxon>
    </lineage>
</organism>
<dbReference type="PANTHER" id="PTHR13018:SF83">
    <property type="entry name" value="RRM DOMAIN-CONTAINING PROTEIN"/>
    <property type="match status" value="1"/>
</dbReference>
<keyword evidence="3" id="KW-0812">Transmembrane</keyword>